<reference evidence="1" key="1">
    <citation type="submission" date="2022-10" db="EMBL/GenBank/DDBJ databases">
        <title>The complete genomes of actinobacterial strains from the NBC collection.</title>
        <authorList>
            <person name="Joergensen T.S."/>
            <person name="Alvarez Arevalo M."/>
            <person name="Sterndorff E.B."/>
            <person name="Faurdal D."/>
            <person name="Vuksanovic O."/>
            <person name="Mourched A.-S."/>
            <person name="Charusanti P."/>
            <person name="Shaw S."/>
            <person name="Blin K."/>
            <person name="Weber T."/>
        </authorList>
    </citation>
    <scope>NUCLEOTIDE SEQUENCE</scope>
    <source>
        <strain evidence="1">NBC_00119</strain>
    </source>
</reference>
<dbReference type="EMBL" id="CP108195">
    <property type="protein sequence ID" value="WTS14536.1"/>
    <property type="molecule type" value="Genomic_DNA"/>
</dbReference>
<organism evidence="1">
    <name type="scientific">Streptomyces sp. NBC_00119</name>
    <dbReference type="NCBI Taxonomy" id="2975659"/>
    <lineage>
        <taxon>Bacteria</taxon>
        <taxon>Bacillati</taxon>
        <taxon>Actinomycetota</taxon>
        <taxon>Actinomycetes</taxon>
        <taxon>Kitasatosporales</taxon>
        <taxon>Streptomycetaceae</taxon>
        <taxon>Streptomyces</taxon>
    </lineage>
</organism>
<protein>
    <submittedName>
        <fullName evidence="1">Uncharacterized protein</fullName>
    </submittedName>
</protein>
<proteinExistence type="predicted"/>
<gene>
    <name evidence="1" type="ORF">OHU69_27920</name>
</gene>
<sequence length="60" mass="6930">MTGPEFKARVRLLDEDGEEAKHAAKLLRHKHPVMHGVAVPPAHKVQRDRTLHYEVRVLEE</sequence>
<name>A0AAU1UAR1_9ACTN</name>
<evidence type="ECO:0000313" key="1">
    <source>
        <dbReference type="EMBL" id="WTS14536.1"/>
    </source>
</evidence>
<accession>A0AAU1UAR1</accession>
<dbReference type="AlphaFoldDB" id="A0AAU1UAR1"/>